<dbReference type="Gene3D" id="3.30.200.20">
    <property type="entry name" value="Phosphorylase Kinase, domain 1"/>
    <property type="match status" value="1"/>
</dbReference>
<dbReference type="CDD" id="cd14014">
    <property type="entry name" value="STKc_PknB_like"/>
    <property type="match status" value="1"/>
</dbReference>
<feature type="region of interest" description="Disordered" evidence="8">
    <location>
        <begin position="329"/>
        <end position="374"/>
    </location>
</feature>
<evidence type="ECO:0000256" key="9">
    <source>
        <dbReference type="SAM" id="Phobius"/>
    </source>
</evidence>
<evidence type="ECO:0000313" key="12">
    <source>
        <dbReference type="Proteomes" id="UP001501578"/>
    </source>
</evidence>
<feature type="domain" description="Protein kinase" evidence="10">
    <location>
        <begin position="15"/>
        <end position="280"/>
    </location>
</feature>
<feature type="binding site" evidence="7">
    <location>
        <position position="44"/>
    </location>
    <ligand>
        <name>ATP</name>
        <dbReference type="ChEBI" id="CHEBI:30616"/>
    </ligand>
</feature>
<accession>A0ABN1NQG6</accession>
<keyword evidence="9" id="KW-1133">Transmembrane helix</keyword>
<protein>
    <recommendedName>
        <fullName evidence="1">non-specific serine/threonine protein kinase</fullName>
        <ecNumber evidence="1">2.7.11.1</ecNumber>
    </recommendedName>
</protein>
<dbReference type="EC" id="2.7.11.1" evidence="1"/>
<organism evidence="11 12">
    <name type="scientific">Nonomuraea longicatena</name>
    <dbReference type="NCBI Taxonomy" id="83682"/>
    <lineage>
        <taxon>Bacteria</taxon>
        <taxon>Bacillati</taxon>
        <taxon>Actinomycetota</taxon>
        <taxon>Actinomycetes</taxon>
        <taxon>Streptosporangiales</taxon>
        <taxon>Streptosporangiaceae</taxon>
        <taxon>Nonomuraea</taxon>
    </lineage>
</organism>
<dbReference type="PROSITE" id="PS00107">
    <property type="entry name" value="PROTEIN_KINASE_ATP"/>
    <property type="match status" value="1"/>
</dbReference>
<evidence type="ECO:0000256" key="7">
    <source>
        <dbReference type="PROSITE-ProRule" id="PRU10141"/>
    </source>
</evidence>
<keyword evidence="6 7" id="KW-0067">ATP-binding</keyword>
<dbReference type="Gene3D" id="1.10.510.10">
    <property type="entry name" value="Transferase(Phosphotransferase) domain 1"/>
    <property type="match status" value="1"/>
</dbReference>
<keyword evidence="9" id="KW-0472">Membrane</keyword>
<dbReference type="EMBL" id="BAAAHQ010000001">
    <property type="protein sequence ID" value="GAA0914104.1"/>
    <property type="molecule type" value="Genomic_DNA"/>
</dbReference>
<keyword evidence="2" id="KW-0723">Serine/threonine-protein kinase</keyword>
<evidence type="ECO:0000256" key="5">
    <source>
        <dbReference type="ARBA" id="ARBA00022777"/>
    </source>
</evidence>
<dbReference type="Pfam" id="PF00069">
    <property type="entry name" value="Pkinase"/>
    <property type="match status" value="1"/>
</dbReference>
<evidence type="ECO:0000259" key="10">
    <source>
        <dbReference type="PROSITE" id="PS50011"/>
    </source>
</evidence>
<comment type="caution">
    <text evidence="11">The sequence shown here is derived from an EMBL/GenBank/DDBJ whole genome shotgun (WGS) entry which is preliminary data.</text>
</comment>
<dbReference type="SUPFAM" id="SSF56112">
    <property type="entry name" value="Protein kinase-like (PK-like)"/>
    <property type="match status" value="1"/>
</dbReference>
<gene>
    <name evidence="11" type="ORF">GCM10009560_07130</name>
</gene>
<keyword evidence="12" id="KW-1185">Reference proteome</keyword>
<sequence length="459" mass="48481">MTGSATPSTVLIGRYRLDLLIGRGAMAEVWRAHDLTRDWPVAVKVFAPLNADPSMRARFAQEARTAARVVHTNVVSVFDVGDHDGRPFLVMELLSGRSLADELAERGPLPLSEVRRLLGQAAVGLDAAHRSGVIHRDVKPANLHVTDEGQLKVVDFGIARLAGEVEGRLTAVGTVVGTPAYMSPEQIIGRPGEAPADLYALGCVAYEMLCGRPPFTGSAVELIQHHLNLAPEPPSRLRPDVPPELASLTLALLDKDPEARPTAGQLLSRLHSGRPVQPTVPTAVPRPTTVLESPPAPQGPSGQTAALAITGVAVVVLLLLLVFRPDQGTPMSQAARPTAAPPTQASAAPASAAPAPTPTPTPTSSPTPAPTRTTDKLSTWLLGLDRAVQAQVKQGGLDDDAAEGLRDRIAKARHQRDTKHVLKAILKARNDGDLSGRGPLIDYLTRSGLTFGRQGGDDD</sequence>
<dbReference type="InterPro" id="IPR000719">
    <property type="entry name" value="Prot_kinase_dom"/>
</dbReference>
<dbReference type="InterPro" id="IPR017441">
    <property type="entry name" value="Protein_kinase_ATP_BS"/>
</dbReference>
<keyword evidence="3" id="KW-0808">Transferase</keyword>
<evidence type="ECO:0000256" key="4">
    <source>
        <dbReference type="ARBA" id="ARBA00022741"/>
    </source>
</evidence>
<dbReference type="PANTHER" id="PTHR43289">
    <property type="entry name" value="MITOGEN-ACTIVATED PROTEIN KINASE KINASE KINASE 20-RELATED"/>
    <property type="match status" value="1"/>
</dbReference>
<keyword evidence="5" id="KW-0418">Kinase</keyword>
<evidence type="ECO:0000256" key="6">
    <source>
        <dbReference type="ARBA" id="ARBA00022840"/>
    </source>
</evidence>
<keyword evidence="4 7" id="KW-0547">Nucleotide-binding</keyword>
<name>A0ABN1NQG6_9ACTN</name>
<dbReference type="PROSITE" id="PS50011">
    <property type="entry name" value="PROTEIN_KINASE_DOM"/>
    <property type="match status" value="1"/>
</dbReference>
<feature type="compositionally biased region" description="Low complexity" evidence="8">
    <location>
        <begin position="275"/>
        <end position="290"/>
    </location>
</feature>
<dbReference type="RefSeq" id="WP_343948193.1">
    <property type="nucleotide sequence ID" value="NZ_BAAAHQ010000001.1"/>
</dbReference>
<evidence type="ECO:0000256" key="3">
    <source>
        <dbReference type="ARBA" id="ARBA00022679"/>
    </source>
</evidence>
<feature type="compositionally biased region" description="Pro residues" evidence="8">
    <location>
        <begin position="355"/>
        <end position="369"/>
    </location>
</feature>
<feature type="region of interest" description="Disordered" evidence="8">
    <location>
        <begin position="266"/>
        <end position="303"/>
    </location>
</feature>
<feature type="transmembrane region" description="Helical" evidence="9">
    <location>
        <begin position="305"/>
        <end position="323"/>
    </location>
</feature>
<evidence type="ECO:0000256" key="1">
    <source>
        <dbReference type="ARBA" id="ARBA00012513"/>
    </source>
</evidence>
<evidence type="ECO:0000256" key="2">
    <source>
        <dbReference type="ARBA" id="ARBA00022527"/>
    </source>
</evidence>
<dbReference type="InterPro" id="IPR011009">
    <property type="entry name" value="Kinase-like_dom_sf"/>
</dbReference>
<evidence type="ECO:0000313" key="11">
    <source>
        <dbReference type="EMBL" id="GAA0914104.1"/>
    </source>
</evidence>
<proteinExistence type="predicted"/>
<dbReference type="PANTHER" id="PTHR43289:SF6">
    <property type="entry name" value="SERINE_THREONINE-PROTEIN KINASE NEKL-3"/>
    <property type="match status" value="1"/>
</dbReference>
<evidence type="ECO:0000256" key="8">
    <source>
        <dbReference type="SAM" id="MobiDB-lite"/>
    </source>
</evidence>
<keyword evidence="9" id="KW-0812">Transmembrane</keyword>
<feature type="compositionally biased region" description="Low complexity" evidence="8">
    <location>
        <begin position="332"/>
        <end position="354"/>
    </location>
</feature>
<dbReference type="Proteomes" id="UP001501578">
    <property type="component" value="Unassembled WGS sequence"/>
</dbReference>
<dbReference type="SMART" id="SM00220">
    <property type="entry name" value="S_TKc"/>
    <property type="match status" value="1"/>
</dbReference>
<reference evidence="11 12" key="1">
    <citation type="journal article" date="2019" name="Int. J. Syst. Evol. Microbiol.">
        <title>The Global Catalogue of Microorganisms (GCM) 10K type strain sequencing project: providing services to taxonomists for standard genome sequencing and annotation.</title>
        <authorList>
            <consortium name="The Broad Institute Genomics Platform"/>
            <consortium name="The Broad Institute Genome Sequencing Center for Infectious Disease"/>
            <person name="Wu L."/>
            <person name="Ma J."/>
        </authorList>
    </citation>
    <scope>NUCLEOTIDE SEQUENCE [LARGE SCALE GENOMIC DNA]</scope>
    <source>
        <strain evidence="11 12">JCM 11136</strain>
    </source>
</reference>